<feature type="compositionally biased region" description="Basic and acidic residues" evidence="1">
    <location>
        <begin position="116"/>
        <end position="127"/>
    </location>
</feature>
<protein>
    <submittedName>
        <fullName evidence="3">Uncharacterized protein</fullName>
    </submittedName>
</protein>
<evidence type="ECO:0000313" key="4">
    <source>
        <dbReference type="Proteomes" id="UP000682733"/>
    </source>
</evidence>
<feature type="region of interest" description="Disordered" evidence="1">
    <location>
        <begin position="1"/>
        <end position="26"/>
    </location>
</feature>
<feature type="compositionally biased region" description="Polar residues" evidence="1">
    <location>
        <begin position="1"/>
        <end position="16"/>
    </location>
</feature>
<dbReference type="AlphaFoldDB" id="A0A8S2TP10"/>
<feature type="non-terminal residue" evidence="3">
    <location>
        <position position="1"/>
    </location>
</feature>
<name>A0A8S2TP10_9BILA</name>
<feature type="compositionally biased region" description="Polar residues" evidence="1">
    <location>
        <begin position="102"/>
        <end position="115"/>
    </location>
</feature>
<proteinExistence type="predicted"/>
<gene>
    <name evidence="2" type="ORF">OVA965_LOCUS36101</name>
    <name evidence="3" type="ORF">TMI583_LOCUS37100</name>
</gene>
<dbReference type="EMBL" id="CAJNOK010032226">
    <property type="protein sequence ID" value="CAF1481795.1"/>
    <property type="molecule type" value="Genomic_DNA"/>
</dbReference>
<feature type="region of interest" description="Disordered" evidence="1">
    <location>
        <begin position="45"/>
        <end position="130"/>
    </location>
</feature>
<feature type="compositionally biased region" description="Polar residues" evidence="1">
    <location>
        <begin position="75"/>
        <end position="87"/>
    </location>
</feature>
<sequence length="163" mass="18395">GTFTAPDFNQEQTSHVSPRRVVQRQSSLRLQNSAEVVELPSAVTTSFQRSSPVQPVMNQQSSQPIRSSAAPPTLIANQQQTIRNTGSRIRGRREVQRQQQQNTNDVNQDSVNISTDDPHPTRGDHPTRTTTTGMMREAINRYNDFLDEDFALYTRINGMLDDL</sequence>
<accession>A0A8S2TP10</accession>
<dbReference type="EMBL" id="CAJOBA010054164">
    <property type="protein sequence ID" value="CAF4272280.1"/>
    <property type="molecule type" value="Genomic_DNA"/>
</dbReference>
<evidence type="ECO:0000256" key="1">
    <source>
        <dbReference type="SAM" id="MobiDB-lite"/>
    </source>
</evidence>
<comment type="caution">
    <text evidence="3">The sequence shown here is derived from an EMBL/GenBank/DDBJ whole genome shotgun (WGS) entry which is preliminary data.</text>
</comment>
<evidence type="ECO:0000313" key="3">
    <source>
        <dbReference type="EMBL" id="CAF4272280.1"/>
    </source>
</evidence>
<reference evidence="3" key="1">
    <citation type="submission" date="2021-02" db="EMBL/GenBank/DDBJ databases">
        <authorList>
            <person name="Nowell W R."/>
        </authorList>
    </citation>
    <scope>NUCLEOTIDE SEQUENCE</scope>
</reference>
<dbReference type="Proteomes" id="UP000682733">
    <property type="component" value="Unassembled WGS sequence"/>
</dbReference>
<feature type="compositionally biased region" description="Polar residues" evidence="1">
    <location>
        <begin position="45"/>
        <end position="66"/>
    </location>
</feature>
<organism evidence="3 4">
    <name type="scientific">Didymodactylos carnosus</name>
    <dbReference type="NCBI Taxonomy" id="1234261"/>
    <lineage>
        <taxon>Eukaryota</taxon>
        <taxon>Metazoa</taxon>
        <taxon>Spiralia</taxon>
        <taxon>Gnathifera</taxon>
        <taxon>Rotifera</taxon>
        <taxon>Eurotatoria</taxon>
        <taxon>Bdelloidea</taxon>
        <taxon>Philodinida</taxon>
        <taxon>Philodinidae</taxon>
        <taxon>Didymodactylos</taxon>
    </lineage>
</organism>
<evidence type="ECO:0000313" key="2">
    <source>
        <dbReference type="EMBL" id="CAF1481795.1"/>
    </source>
</evidence>
<dbReference type="Proteomes" id="UP000677228">
    <property type="component" value="Unassembled WGS sequence"/>
</dbReference>